<feature type="compositionally biased region" description="Low complexity" evidence="5">
    <location>
        <begin position="461"/>
        <end position="476"/>
    </location>
</feature>
<dbReference type="GO" id="GO:0010792">
    <property type="term" value="P:DNA double-strand break processing involved in repair via single-strand annealing"/>
    <property type="evidence" value="ECO:0000318"/>
    <property type="project" value="GO_Central"/>
</dbReference>
<evidence type="ECO:0000256" key="2">
    <source>
        <dbReference type="ARBA" id="ARBA00022763"/>
    </source>
</evidence>
<reference evidence="7 8" key="1">
    <citation type="journal article" date="2013" name="Genome Biol.">
        <title>The genome sequence of the most widely cultivated cacao type and its use to identify candidate genes regulating pod color.</title>
        <authorList>
            <person name="Motamayor J.C."/>
            <person name="Mockaitis K."/>
            <person name="Schmutz J."/>
            <person name="Haiminen N."/>
            <person name="Iii D.L."/>
            <person name="Cornejo O."/>
            <person name="Findley S.D."/>
            <person name="Zheng P."/>
            <person name="Utro F."/>
            <person name="Royaert S."/>
            <person name="Saski C."/>
            <person name="Jenkins J."/>
            <person name="Podicheti R."/>
            <person name="Zhao M."/>
            <person name="Scheffler B.E."/>
            <person name="Stack J.C."/>
            <person name="Feltus F.A."/>
            <person name="Mustiga G.M."/>
            <person name="Amores F."/>
            <person name="Phillips W."/>
            <person name="Marelli J.P."/>
            <person name="May G.D."/>
            <person name="Shapiro H."/>
            <person name="Ma J."/>
            <person name="Bustamante C.D."/>
            <person name="Schnell R.J."/>
            <person name="Main D."/>
            <person name="Gilbert D."/>
            <person name="Parida L."/>
            <person name="Kuhn D.N."/>
        </authorList>
    </citation>
    <scope>NUCLEOTIDE SEQUENCE [LARGE SCALE GENOMIC DNA]</scope>
    <source>
        <strain evidence="8">cv. Matina 1-6</strain>
    </source>
</reference>
<evidence type="ECO:0000259" key="6">
    <source>
        <dbReference type="Pfam" id="PF08573"/>
    </source>
</evidence>
<keyword evidence="2" id="KW-0227">DNA damage</keyword>
<evidence type="ECO:0000256" key="5">
    <source>
        <dbReference type="SAM" id="MobiDB-lite"/>
    </source>
</evidence>
<keyword evidence="4" id="KW-0175">Coiled coil</keyword>
<feature type="domain" description="DNA endonuclease activator Ctp1 C-terminal" evidence="6">
    <location>
        <begin position="613"/>
        <end position="652"/>
    </location>
</feature>
<feature type="region of interest" description="Disordered" evidence="5">
    <location>
        <begin position="459"/>
        <end position="520"/>
    </location>
</feature>
<dbReference type="PANTHER" id="PTHR15107:SF0">
    <property type="entry name" value="DNA ENDONUCLEASE ACTIVATOR CTP1 C-TERMINAL DOMAIN-CONTAINING PROTEIN"/>
    <property type="match status" value="1"/>
</dbReference>
<comment type="subcellular location">
    <subcellularLocation>
        <location evidence="1">Nucleus</location>
    </subcellularLocation>
</comment>
<dbReference type="Gramene" id="EOX96721">
    <property type="protein sequence ID" value="EOX96721"/>
    <property type="gene ID" value="TCM_005912"/>
</dbReference>
<dbReference type="EMBL" id="CM001879">
    <property type="protein sequence ID" value="EOX96721.1"/>
    <property type="molecule type" value="Genomic_DNA"/>
</dbReference>
<proteinExistence type="predicted"/>
<dbReference type="STRING" id="3641.A0A061DXE2"/>
<dbReference type="AlphaFoldDB" id="A0A061DXE2"/>
<feature type="compositionally biased region" description="Acidic residues" evidence="5">
    <location>
        <begin position="545"/>
        <end position="555"/>
    </location>
</feature>
<dbReference type="GO" id="GO:0003684">
    <property type="term" value="F:damaged DNA binding"/>
    <property type="evidence" value="ECO:0000318"/>
    <property type="project" value="GO_Central"/>
</dbReference>
<feature type="region of interest" description="Disordered" evidence="5">
    <location>
        <begin position="391"/>
        <end position="412"/>
    </location>
</feature>
<accession>A0A061DXE2</accession>
<evidence type="ECO:0000313" key="8">
    <source>
        <dbReference type="Proteomes" id="UP000026915"/>
    </source>
</evidence>
<feature type="region of interest" description="Disordered" evidence="5">
    <location>
        <begin position="535"/>
        <end position="561"/>
    </location>
</feature>
<gene>
    <name evidence="7" type="ORF">TCM_005912</name>
</gene>
<dbReference type="InterPro" id="IPR033316">
    <property type="entry name" value="RBBP8-like"/>
</dbReference>
<dbReference type="eggNOG" id="KOG0965">
    <property type="taxonomic scope" value="Eukaryota"/>
</dbReference>
<feature type="coiled-coil region" evidence="4">
    <location>
        <begin position="82"/>
        <end position="134"/>
    </location>
</feature>
<organism evidence="7 8">
    <name type="scientific">Theobroma cacao</name>
    <name type="common">Cacao</name>
    <name type="synonym">Cocoa</name>
    <dbReference type="NCBI Taxonomy" id="3641"/>
    <lineage>
        <taxon>Eukaryota</taxon>
        <taxon>Viridiplantae</taxon>
        <taxon>Streptophyta</taxon>
        <taxon>Embryophyta</taxon>
        <taxon>Tracheophyta</taxon>
        <taxon>Spermatophyta</taxon>
        <taxon>Magnoliopsida</taxon>
        <taxon>eudicotyledons</taxon>
        <taxon>Gunneridae</taxon>
        <taxon>Pentapetalae</taxon>
        <taxon>rosids</taxon>
        <taxon>malvids</taxon>
        <taxon>Malvales</taxon>
        <taxon>Malvaceae</taxon>
        <taxon>Byttnerioideae</taxon>
        <taxon>Theobroma</taxon>
    </lineage>
</organism>
<keyword evidence="8" id="KW-1185">Reference proteome</keyword>
<dbReference type="Proteomes" id="UP000026915">
    <property type="component" value="Chromosome 1"/>
</dbReference>
<dbReference type="FunCoup" id="A0A061DXE2">
    <property type="interactions" value="29"/>
</dbReference>
<dbReference type="InParanoid" id="A0A061DXE2"/>
<feature type="coiled-coil region" evidence="4">
    <location>
        <begin position="285"/>
        <end position="377"/>
    </location>
</feature>
<evidence type="ECO:0000256" key="4">
    <source>
        <dbReference type="SAM" id="Coils"/>
    </source>
</evidence>
<dbReference type="Pfam" id="PF08573">
    <property type="entry name" value="SAE2"/>
    <property type="match status" value="1"/>
</dbReference>
<keyword evidence="3" id="KW-0539">Nucleus</keyword>
<evidence type="ECO:0000256" key="1">
    <source>
        <dbReference type="ARBA" id="ARBA00004123"/>
    </source>
</evidence>
<dbReference type="OMA" id="QIELLFC"/>
<evidence type="ECO:0000313" key="7">
    <source>
        <dbReference type="EMBL" id="EOX96721.1"/>
    </source>
</evidence>
<dbReference type="InterPro" id="IPR013882">
    <property type="entry name" value="Ctp1_C"/>
</dbReference>
<dbReference type="GO" id="GO:0005634">
    <property type="term" value="C:nucleus"/>
    <property type="evidence" value="ECO:0007669"/>
    <property type="project" value="UniProtKB-SubCell"/>
</dbReference>
<name>A0A061DXE2_THECC</name>
<protein>
    <submittedName>
        <fullName evidence="7">Gamma response gene 1, putative isoform 1</fullName>
    </submittedName>
</protein>
<feature type="coiled-coil region" evidence="4">
    <location>
        <begin position="176"/>
        <end position="217"/>
    </location>
</feature>
<dbReference type="HOGENOM" id="CLU_026815_0_0_1"/>
<sequence>MEGHLEQSPKLGLPIDSDCVKYISGLSTILVATIQEAKDRISQIEYIFCSQLYPNFQLKSNGLQKIYTEIKKAAEDAWKEKENEFILQIEKLELEKKQALEENHSFTLEREKLVKEQEEKMSQLLVKLRCQERIEELKGELMLKSKEVDEGIELQNKLVQLVQTKASVIANKNKEVKEHEEKTNVLLSDLNSLQKKVEALQQELREKTQEVADRKKLSENLLKKIELQSFDIMHNEEQLINCNNEKKLVVANFEKLKESYDELHVVHRKKTKEVEEGRKLQEQLLRQIDLKGSEMLKNKQQLEEQEKKKELLAKVKVLEEKVNELQAKLRESGDDAAEERDSYEKLLKQIESKSADLMAEKKKKRDLLDAYKRLKSQYNFLCRKNGLTTENMTFPNKLEDESDSARHHHNPKPSLGNYFLLYPIADAENKILNTRMIAHDTKGMKDVGLNVALEDGKGAKSFETSSSHSPTSRFPTQKCPSSVKSNPIAGTKRPVSGWRDTRSHQCQAGPDPHDDFLDTPLENIRGNLKKAMKEEAGGLPVPEDMNVDSSDDETQDVSVDKRPREQEIPFQMADKGSFKYVEPVRKKADREKLRGFECNQCKKFYDAVLNNGDQDNEDHKKNFRCEHHDGVSRHRYKYVPPMTPEGFWNIGFESEM</sequence>
<evidence type="ECO:0000256" key="3">
    <source>
        <dbReference type="ARBA" id="ARBA00023242"/>
    </source>
</evidence>
<dbReference type="PANTHER" id="PTHR15107">
    <property type="entry name" value="RETINOBLASTOMA BINDING PROTEIN 8"/>
    <property type="match status" value="1"/>
</dbReference>